<comment type="caution">
    <text evidence="1">The sequence shown here is derived from an EMBL/GenBank/DDBJ whole genome shotgun (WGS) entry which is preliminary data.</text>
</comment>
<evidence type="ECO:0000313" key="2">
    <source>
        <dbReference type="Proteomes" id="UP000006324"/>
    </source>
</evidence>
<accession>A0A0F6H416</accession>
<evidence type="ECO:0000313" key="1">
    <source>
        <dbReference type="EMBL" id="EKO22938.1"/>
    </source>
</evidence>
<proteinExistence type="predicted"/>
<sequence>MNVILKYLIIYLIFLSFLKILSCSDVNINGYGVDTKDIVTSGQFKTGVLQAYLLKYKSCIYPDNDSLASDVIFDSLLLSTDDTSTSLDISLDRADFWTNSRFREYYYKDDMDNCTRSVLSVPCQPTVEDQAKALALPYLKYCNPERASFRDKGQGNY</sequence>
<dbReference type="RefSeq" id="WP_001100850.1">
    <property type="nucleotide sequence ID" value="NZ_AHNQ02000057.1"/>
</dbReference>
<name>A0A0F6H416_LEPIR</name>
<protein>
    <submittedName>
        <fullName evidence="1">Uncharacterized protein</fullName>
    </submittedName>
</protein>
<dbReference type="Proteomes" id="UP000006324">
    <property type="component" value="Unassembled WGS sequence"/>
</dbReference>
<dbReference type="AlphaFoldDB" id="A0A0F6H416"/>
<dbReference type="EMBL" id="AHNQ02000057">
    <property type="protein sequence ID" value="EKO22938.1"/>
    <property type="molecule type" value="Genomic_DNA"/>
</dbReference>
<organism evidence="1 2">
    <name type="scientific">Leptospira interrogans str. UI 12621</name>
    <dbReference type="NCBI Taxonomy" id="1049937"/>
    <lineage>
        <taxon>Bacteria</taxon>
        <taxon>Pseudomonadati</taxon>
        <taxon>Spirochaetota</taxon>
        <taxon>Spirochaetia</taxon>
        <taxon>Leptospirales</taxon>
        <taxon>Leptospiraceae</taxon>
        <taxon>Leptospira</taxon>
    </lineage>
</organism>
<reference evidence="1 2" key="1">
    <citation type="submission" date="2012-09" db="EMBL/GenBank/DDBJ databases">
        <authorList>
            <person name="Harkins D.M."/>
            <person name="Durkin A.S."/>
            <person name="Brinkac L.M."/>
            <person name="Selengut J.D."/>
            <person name="Sanka R."/>
            <person name="DePew J."/>
            <person name="Purushe J."/>
            <person name="Chanthongthip A."/>
            <person name="Lattana O."/>
            <person name="Phetsouvanh R."/>
            <person name="Newton P.N."/>
            <person name="Vinetz J.M."/>
            <person name="Sutton G.G."/>
            <person name="Nelson W.C."/>
            <person name="Fouts D.E."/>
        </authorList>
    </citation>
    <scope>NUCLEOTIDE SEQUENCE [LARGE SCALE GENOMIC DNA]</scope>
    <source>
        <strain evidence="1 2">UI 12621</strain>
    </source>
</reference>
<gene>
    <name evidence="1" type="ORF">LEP1GSC104_1293</name>
</gene>